<dbReference type="Proteomes" id="UP000001949">
    <property type="component" value="Unassembled WGS sequence"/>
</dbReference>
<organism evidence="8 9">
    <name type="scientific">Theileria parva</name>
    <name type="common">East coast fever infection agent</name>
    <dbReference type="NCBI Taxonomy" id="5875"/>
    <lineage>
        <taxon>Eukaryota</taxon>
        <taxon>Sar</taxon>
        <taxon>Alveolata</taxon>
        <taxon>Apicomplexa</taxon>
        <taxon>Aconoidasida</taxon>
        <taxon>Piroplasmida</taxon>
        <taxon>Theileriidae</taxon>
        <taxon>Theileria</taxon>
    </lineage>
</organism>
<comment type="caution">
    <text evidence="8">The sequence shown here is derived from an EMBL/GenBank/DDBJ whole genome shotgun (WGS) entry which is preliminary data.</text>
</comment>
<feature type="domain" description="SIS" evidence="7">
    <location>
        <begin position="661"/>
        <end position="800"/>
    </location>
</feature>
<feature type="domain" description="Glutamine amidotransferase type-2" evidence="6">
    <location>
        <begin position="35"/>
        <end position="300"/>
    </location>
</feature>
<dbReference type="FunCoup" id="Q4N3Q3">
    <property type="interactions" value="76"/>
</dbReference>
<proteinExistence type="predicted"/>
<keyword evidence="3 8" id="KW-0808">Transferase</keyword>
<dbReference type="STRING" id="5875.Q4N3Q3"/>
<comment type="catalytic activity">
    <reaction evidence="1">
        <text>D-fructose 6-phosphate + L-glutamine = D-glucosamine 6-phosphate + L-glutamate</text>
        <dbReference type="Rhea" id="RHEA:13237"/>
        <dbReference type="ChEBI" id="CHEBI:29985"/>
        <dbReference type="ChEBI" id="CHEBI:58359"/>
        <dbReference type="ChEBI" id="CHEBI:58725"/>
        <dbReference type="ChEBI" id="CHEBI:61527"/>
        <dbReference type="EC" id="2.6.1.16"/>
    </reaction>
</comment>
<keyword evidence="5" id="KW-0315">Glutamine amidotransferase</keyword>
<dbReference type="OMA" id="GCTAKYW"/>
<protein>
    <recommendedName>
        <fullName evidence="2">glutamine--fructose-6-phosphate transaminase (isomerizing)</fullName>
        <ecNumber evidence="2">2.6.1.16</ecNumber>
    </recommendedName>
</protein>
<dbReference type="KEGG" id="tpv:TP02_0935"/>
<dbReference type="InParanoid" id="Q4N3Q3"/>
<evidence type="ECO:0000313" key="8">
    <source>
        <dbReference type="EMBL" id="EAN33220.1"/>
    </source>
</evidence>
<dbReference type="SUPFAM" id="SSF53697">
    <property type="entry name" value="SIS domain"/>
    <property type="match status" value="1"/>
</dbReference>
<keyword evidence="9" id="KW-1185">Reference proteome</keyword>
<dbReference type="InterPro" id="IPR017932">
    <property type="entry name" value="GATase_2_dom"/>
</dbReference>
<dbReference type="SUPFAM" id="SSF56235">
    <property type="entry name" value="N-terminal nucleophile aminohydrolases (Ntn hydrolases)"/>
    <property type="match status" value="1"/>
</dbReference>
<dbReference type="Pfam" id="PF01380">
    <property type="entry name" value="SIS"/>
    <property type="match status" value="2"/>
</dbReference>
<accession>Q4N3Q3</accession>
<dbReference type="PROSITE" id="PS51278">
    <property type="entry name" value="GATASE_TYPE_2"/>
    <property type="match status" value="1"/>
</dbReference>
<dbReference type="GeneID" id="3501825"/>
<dbReference type="InterPro" id="IPR035466">
    <property type="entry name" value="GlmS/AgaS_SIS"/>
</dbReference>
<dbReference type="InterPro" id="IPR046348">
    <property type="entry name" value="SIS_dom_sf"/>
</dbReference>
<keyword evidence="4" id="KW-0677">Repeat</keyword>
<dbReference type="PANTHER" id="PTHR10937">
    <property type="entry name" value="GLUCOSAMINE--FRUCTOSE-6-PHOSPHATE AMINOTRANSFERASE, ISOMERIZING"/>
    <property type="match status" value="1"/>
</dbReference>
<keyword evidence="8" id="KW-0032">Aminotransferase</keyword>
<dbReference type="EMBL" id="AAGK01000002">
    <property type="protein sequence ID" value="EAN33220.1"/>
    <property type="molecule type" value="Genomic_DNA"/>
</dbReference>
<evidence type="ECO:0000256" key="5">
    <source>
        <dbReference type="ARBA" id="ARBA00022962"/>
    </source>
</evidence>
<dbReference type="InterPro" id="IPR035490">
    <property type="entry name" value="GlmS/FrlB_SIS"/>
</dbReference>
<dbReference type="EC" id="2.6.1.16" evidence="2"/>
<name>Q4N3Q3_THEPA</name>
<dbReference type="Gene3D" id="3.40.50.10490">
    <property type="entry name" value="Glucose-6-phosphate isomerase like protein, domain 1"/>
    <property type="match status" value="2"/>
</dbReference>
<dbReference type="CDD" id="cd05008">
    <property type="entry name" value="SIS_GlmS_GlmD_1"/>
    <property type="match status" value="1"/>
</dbReference>
<feature type="domain" description="SIS" evidence="7">
    <location>
        <begin position="429"/>
        <end position="570"/>
    </location>
</feature>
<dbReference type="AlphaFoldDB" id="Q4N3Q3"/>
<dbReference type="eggNOG" id="KOG1268">
    <property type="taxonomic scope" value="Eukaryota"/>
</dbReference>
<evidence type="ECO:0000259" key="6">
    <source>
        <dbReference type="PROSITE" id="PS51278"/>
    </source>
</evidence>
<dbReference type="VEuPathDB" id="PiroplasmaDB:TpMuguga_02g00935"/>
<dbReference type="GO" id="GO:0004360">
    <property type="term" value="F:glutamine-fructose-6-phosphate transaminase (isomerizing) activity"/>
    <property type="evidence" value="ECO:0007669"/>
    <property type="project" value="UniProtKB-EC"/>
</dbReference>
<dbReference type="GO" id="GO:0097367">
    <property type="term" value="F:carbohydrate derivative binding"/>
    <property type="evidence" value="ECO:0007669"/>
    <property type="project" value="InterPro"/>
</dbReference>
<evidence type="ECO:0000256" key="1">
    <source>
        <dbReference type="ARBA" id="ARBA00001031"/>
    </source>
</evidence>
<dbReference type="InterPro" id="IPR001347">
    <property type="entry name" value="SIS_dom"/>
</dbReference>
<dbReference type="CDD" id="cd05009">
    <property type="entry name" value="SIS_GlmS_GlmD_2"/>
    <property type="match status" value="1"/>
</dbReference>
<dbReference type="PROSITE" id="PS51464">
    <property type="entry name" value="SIS"/>
    <property type="match status" value="2"/>
</dbReference>
<reference evidence="8 9" key="1">
    <citation type="journal article" date="2005" name="Science">
        <title>Genome sequence of Theileria parva, a bovine pathogen that transforms lymphocytes.</title>
        <authorList>
            <person name="Gardner M.J."/>
            <person name="Bishop R."/>
            <person name="Shah T."/>
            <person name="de Villiers E.P."/>
            <person name="Carlton J.M."/>
            <person name="Hall N."/>
            <person name="Ren Q."/>
            <person name="Paulsen I.T."/>
            <person name="Pain A."/>
            <person name="Berriman M."/>
            <person name="Wilson R.J.M."/>
            <person name="Sato S."/>
            <person name="Ralph S.A."/>
            <person name="Mann D.J."/>
            <person name="Xiong Z."/>
            <person name="Shallom S.J."/>
            <person name="Weidman J."/>
            <person name="Jiang L."/>
            <person name="Lynn J."/>
            <person name="Weaver B."/>
            <person name="Shoaibi A."/>
            <person name="Domingo A.R."/>
            <person name="Wasawo D."/>
            <person name="Crabtree J."/>
            <person name="Wortman J.R."/>
            <person name="Haas B."/>
            <person name="Angiuoli S.V."/>
            <person name="Creasy T.H."/>
            <person name="Lu C."/>
            <person name="Suh B."/>
            <person name="Silva J.C."/>
            <person name="Utterback T.R."/>
            <person name="Feldblyum T.V."/>
            <person name="Pertea M."/>
            <person name="Allen J."/>
            <person name="Nierman W.C."/>
            <person name="Taracha E.L.N."/>
            <person name="Salzberg S.L."/>
            <person name="White O.R."/>
            <person name="Fitzhugh H.A."/>
            <person name="Morzaria S."/>
            <person name="Venter J.C."/>
            <person name="Fraser C.M."/>
            <person name="Nene V."/>
        </authorList>
    </citation>
    <scope>NUCLEOTIDE SEQUENCE [LARGE SCALE GENOMIC DNA]</scope>
    <source>
        <strain evidence="8 9">Muguga</strain>
    </source>
</reference>
<sequence length="810" mass="90382">MNFATKFLDFLSIKKSRDDKDSCFIKKNVFYAYCCGIVGYLGNEDTNEILLHGINAMKSRGYDSCGVCTLHDGQLKVTKCCSVETPADSFNILKDKVLATHPPSTVGIGHTRWATVGKLSNKNSHPHVDLAKNLALVHNGTISNIEDLYHDYYSQLLNQKKYKSFFGGSSIPSLNTTICNSADSTTSTYESPDETDEKNFQLPDSDSESVAIFVGLEYEKTGDLLMAFKNTIKRLRGTWALCMMSQHYPNSLFVAAHEAPLLVARSERGVYVGSEPNVFMKYVKDCIVLNDGDILELSLENVESYYSQYNLLKLESEVIEESHEPHPNWYTKEILDQIYIGRIIISLLGQAPNCLYQNCLADRTPVNNHQNQNLVLSNEASELMTLRDKYSGNDNLCVIEGDANYDNSLLSKVDISSFGFDFPNLPQDILIKLKKTKKLLFVACGSSLHAATYVAKILQKIHHFDLVEADDASDLTLYRYHDKDVTVVHISNSGETLDCILALNFIKRINPDCLSLSIINTIHTTLERSSDATIHLRIGREKSVPSTKAFTAQVTVLLILSLYIINNYDITIDPLDDSTDYCSSVDKDDEPNEYLEMTNKDFADQLTTDEDEGDTYNEHYGSCHNYTISSLYKSLSVFPSAISQLLKVFFTPLNDEQYDSLAQWLLKEKIVYILGRGCGHAVALEASLKMKEVAYIQAEGVLSGAMKHGIYAMIKEEDTTPTISIITSEDKEMTINSTMQIKARGGYIIVITDLEDEVDFADVLIRIPSIGALTPALAIVPIQIITSKIATLSKRNPDIPRGLAKTVTTL</sequence>
<evidence type="ECO:0000313" key="9">
    <source>
        <dbReference type="Proteomes" id="UP000001949"/>
    </source>
</evidence>
<evidence type="ECO:0000256" key="3">
    <source>
        <dbReference type="ARBA" id="ARBA00022679"/>
    </source>
</evidence>
<dbReference type="Gene3D" id="3.60.20.10">
    <property type="entry name" value="Glutamine Phosphoribosylpyrophosphate, subunit 1, domain 1"/>
    <property type="match status" value="1"/>
</dbReference>
<evidence type="ECO:0000256" key="2">
    <source>
        <dbReference type="ARBA" id="ARBA00012916"/>
    </source>
</evidence>
<gene>
    <name evidence="8" type="ordered locus">TP02_0935</name>
</gene>
<dbReference type="GO" id="GO:1901135">
    <property type="term" value="P:carbohydrate derivative metabolic process"/>
    <property type="evidence" value="ECO:0007669"/>
    <property type="project" value="InterPro"/>
</dbReference>
<evidence type="ECO:0000259" key="7">
    <source>
        <dbReference type="PROSITE" id="PS51464"/>
    </source>
</evidence>
<dbReference type="InterPro" id="IPR029055">
    <property type="entry name" value="Ntn_hydrolases_N"/>
</dbReference>
<dbReference type="Pfam" id="PF13522">
    <property type="entry name" value="GATase_6"/>
    <property type="match status" value="1"/>
</dbReference>
<evidence type="ECO:0000256" key="4">
    <source>
        <dbReference type="ARBA" id="ARBA00022737"/>
    </source>
</evidence>